<keyword evidence="1" id="KW-1133">Transmembrane helix</keyword>
<keyword evidence="3" id="KW-1185">Reference proteome</keyword>
<dbReference type="EMBL" id="CAKMRJ010004445">
    <property type="protein sequence ID" value="CAH1435625.1"/>
    <property type="molecule type" value="Genomic_DNA"/>
</dbReference>
<organism evidence="2 3">
    <name type="scientific">Lactuca virosa</name>
    <dbReference type="NCBI Taxonomy" id="75947"/>
    <lineage>
        <taxon>Eukaryota</taxon>
        <taxon>Viridiplantae</taxon>
        <taxon>Streptophyta</taxon>
        <taxon>Embryophyta</taxon>
        <taxon>Tracheophyta</taxon>
        <taxon>Spermatophyta</taxon>
        <taxon>Magnoliopsida</taxon>
        <taxon>eudicotyledons</taxon>
        <taxon>Gunneridae</taxon>
        <taxon>Pentapetalae</taxon>
        <taxon>asterids</taxon>
        <taxon>campanulids</taxon>
        <taxon>Asterales</taxon>
        <taxon>Asteraceae</taxon>
        <taxon>Cichorioideae</taxon>
        <taxon>Cichorieae</taxon>
        <taxon>Lactucinae</taxon>
        <taxon>Lactuca</taxon>
    </lineage>
</organism>
<evidence type="ECO:0000313" key="2">
    <source>
        <dbReference type="EMBL" id="CAH1435625.1"/>
    </source>
</evidence>
<evidence type="ECO:0008006" key="4">
    <source>
        <dbReference type="Google" id="ProtNLM"/>
    </source>
</evidence>
<dbReference type="Gene3D" id="1.10.510.10">
    <property type="entry name" value="Transferase(Phosphotransferase) domain 1"/>
    <property type="match status" value="1"/>
</dbReference>
<dbReference type="PANTHER" id="PTHR46950">
    <property type="entry name" value="MAGNESIUM TRANSPORTER CORA-LIKE FAMILY PROTEIN"/>
    <property type="match status" value="1"/>
</dbReference>
<keyword evidence="1" id="KW-0812">Transmembrane</keyword>
<name>A0AAU9N8H1_9ASTR</name>
<feature type="transmembrane region" description="Helical" evidence="1">
    <location>
        <begin position="34"/>
        <end position="55"/>
    </location>
</feature>
<gene>
    <name evidence="2" type="ORF">LVIROSA_LOCUS22055</name>
</gene>
<proteinExistence type="predicted"/>
<sequence length="137" mass="15421">MLEEQEVVRGRIFTVQDVMQSTKRAWLHDRHTSLTHNLVVFGGCGLVLSIITGLFEINFYGIPENKNTPFALDSVFSIKLDVFSFGVLVLESVSGKKNKGFIHSEHDNNLLGHAWRMHNEGKSMELIDTNLSQSCNS</sequence>
<protein>
    <recommendedName>
        <fullName evidence="4">Serine-threonine/tyrosine-protein kinase catalytic domain-containing protein</fullName>
    </recommendedName>
</protein>
<dbReference type="PANTHER" id="PTHR46950:SF2">
    <property type="entry name" value="MAGNESIUM TRANSPORTER CORA-LIKE FAMILY PROTEIN"/>
    <property type="match status" value="1"/>
</dbReference>
<dbReference type="Proteomes" id="UP001157418">
    <property type="component" value="Unassembled WGS sequence"/>
</dbReference>
<accession>A0AAU9N8H1</accession>
<comment type="caution">
    <text evidence="2">The sequence shown here is derived from an EMBL/GenBank/DDBJ whole genome shotgun (WGS) entry which is preliminary data.</text>
</comment>
<keyword evidence="1" id="KW-0472">Membrane</keyword>
<dbReference type="AlphaFoldDB" id="A0AAU9N8H1"/>
<evidence type="ECO:0000313" key="3">
    <source>
        <dbReference type="Proteomes" id="UP001157418"/>
    </source>
</evidence>
<reference evidence="2 3" key="1">
    <citation type="submission" date="2022-01" db="EMBL/GenBank/DDBJ databases">
        <authorList>
            <person name="Xiong W."/>
            <person name="Schranz E."/>
        </authorList>
    </citation>
    <scope>NUCLEOTIDE SEQUENCE [LARGE SCALE GENOMIC DNA]</scope>
</reference>
<evidence type="ECO:0000256" key="1">
    <source>
        <dbReference type="SAM" id="Phobius"/>
    </source>
</evidence>